<dbReference type="SUPFAM" id="SSF141868">
    <property type="entry name" value="EAL domain-like"/>
    <property type="match status" value="1"/>
</dbReference>
<dbReference type="SUPFAM" id="SSF55073">
    <property type="entry name" value="Nucleotide cyclase"/>
    <property type="match status" value="1"/>
</dbReference>
<accession>A0A1G9TVE0</accession>
<dbReference type="Gene3D" id="3.30.70.270">
    <property type="match status" value="1"/>
</dbReference>
<evidence type="ECO:0000259" key="3">
    <source>
        <dbReference type="PROSITE" id="PS50887"/>
    </source>
</evidence>
<dbReference type="Proteomes" id="UP000199309">
    <property type="component" value="Unassembled WGS sequence"/>
</dbReference>
<evidence type="ECO:0000313" key="4">
    <source>
        <dbReference type="EMBL" id="SDM51384.1"/>
    </source>
</evidence>
<evidence type="ECO:0000259" key="1">
    <source>
        <dbReference type="PROSITE" id="PS50113"/>
    </source>
</evidence>
<evidence type="ECO:0000313" key="5">
    <source>
        <dbReference type="Proteomes" id="UP000199309"/>
    </source>
</evidence>
<dbReference type="NCBIfam" id="TIGR00229">
    <property type="entry name" value="sensory_box"/>
    <property type="match status" value="1"/>
</dbReference>
<dbReference type="InterPro" id="IPR000700">
    <property type="entry name" value="PAS-assoc_C"/>
</dbReference>
<dbReference type="InterPro" id="IPR000014">
    <property type="entry name" value="PAS"/>
</dbReference>
<dbReference type="Gene3D" id="3.20.20.450">
    <property type="entry name" value="EAL domain"/>
    <property type="match status" value="1"/>
</dbReference>
<dbReference type="RefSeq" id="WP_176762881.1">
    <property type="nucleotide sequence ID" value="NZ_FNHQ01000008.1"/>
</dbReference>
<feature type="domain" description="PAC" evidence="1">
    <location>
        <begin position="228"/>
        <end position="279"/>
    </location>
</feature>
<dbReference type="Pfam" id="PF00563">
    <property type="entry name" value="EAL"/>
    <property type="match status" value="1"/>
</dbReference>
<dbReference type="PROSITE" id="PS50113">
    <property type="entry name" value="PAC"/>
    <property type="match status" value="1"/>
</dbReference>
<dbReference type="InterPro" id="IPR052155">
    <property type="entry name" value="Biofilm_reg_signaling"/>
</dbReference>
<dbReference type="NCBIfam" id="TIGR00254">
    <property type="entry name" value="GGDEF"/>
    <property type="match status" value="1"/>
</dbReference>
<dbReference type="Gene3D" id="3.30.450.20">
    <property type="entry name" value="PAS domain"/>
    <property type="match status" value="1"/>
</dbReference>
<proteinExistence type="predicted"/>
<dbReference type="SMART" id="SM00267">
    <property type="entry name" value="GGDEF"/>
    <property type="match status" value="1"/>
</dbReference>
<dbReference type="InterPro" id="IPR000160">
    <property type="entry name" value="GGDEF_dom"/>
</dbReference>
<dbReference type="SUPFAM" id="SSF55785">
    <property type="entry name" value="PYP-like sensor domain (PAS domain)"/>
    <property type="match status" value="1"/>
</dbReference>
<keyword evidence="5" id="KW-1185">Reference proteome</keyword>
<dbReference type="InterPro" id="IPR013655">
    <property type="entry name" value="PAS_fold_3"/>
</dbReference>
<dbReference type="Pfam" id="PF08447">
    <property type="entry name" value="PAS_3"/>
    <property type="match status" value="1"/>
</dbReference>
<dbReference type="InterPro" id="IPR001633">
    <property type="entry name" value="EAL_dom"/>
</dbReference>
<dbReference type="STRING" id="349095.SAMN05660299_01016"/>
<sequence>MKCTTIHYINSAVSKSVRDLLEQHIPELVESCKTAQYFVHIRIEEDIVCRTQSSGSIFEQGAMEQVFQPVFQQVYETRKPVVIFPYALWECRVSDPDFDQIQYMAVFPVQYGGKLAGNIGIAFFSETMCLTLREVKLIQEVINIYAQLILECREITFSIPETGVWICDIETSTIVMGPELCDMYGLTSEFEKEISFEAYVQKFVYPEDQDWVRQISRQLLSDEADKLKEVRYRIVRGDGQVRYILTQGISINIVEGHKEIYGFSRDITEQVRIEEEKKQHEQRIQHMAYYDPLTKLPNRRYLSEWLHKELRLARDGKSAGVVFFIDTDNLKMVNDTYGHQYGDKLIVLTGMCIVNTLESHAFVAHMSGDEFFVVLRGTYTQDQIRNIVEQLNVSLQEKHKIFGISFRLTASIGIAEYPKDGTTAEEIIKNVDNAMYAAKAEGKGHYRFYTPEMQHSAFEKIRLIESLYDALDNHEFSLVYQPQVAVIHADVVGFEALLRWNSAVHGLISPSRFMPLVEQAGLTRVVGEWVFKSACQFSRRLLDHGWNGCVHVNISPMQLAMEDFVDMLFRIIRETQVPSCHMGIEITEDACMTSFMSMEHVLDRLERVTAAGIHLAMDDFGTGYSSLTLLDRLPFDTIKIDKSFVDQIGTHINEDRLIASIIQMIHSLNKKVIAEGVETERQLLCLKRKRCDYIQGYVYSKPLTEQEAMAFLEARQE</sequence>
<dbReference type="PANTHER" id="PTHR44757:SF2">
    <property type="entry name" value="BIOFILM ARCHITECTURE MAINTENANCE PROTEIN MBAA"/>
    <property type="match status" value="1"/>
</dbReference>
<dbReference type="InterPro" id="IPR035965">
    <property type="entry name" value="PAS-like_dom_sf"/>
</dbReference>
<gene>
    <name evidence="4" type="ORF">SAMN05660299_01016</name>
</gene>
<protein>
    <submittedName>
        <fullName evidence="4">PAS domain S-box-containing protein/diguanylate cyclase (GGDEF) domain-containing protein</fullName>
    </submittedName>
</protein>
<name>A0A1G9TVE0_9FIRM</name>
<dbReference type="CDD" id="cd01948">
    <property type="entry name" value="EAL"/>
    <property type="match status" value="1"/>
</dbReference>
<dbReference type="Gene3D" id="2.10.70.100">
    <property type="match status" value="1"/>
</dbReference>
<dbReference type="InterPro" id="IPR043128">
    <property type="entry name" value="Rev_trsase/Diguanyl_cyclase"/>
</dbReference>
<feature type="domain" description="EAL" evidence="2">
    <location>
        <begin position="460"/>
        <end position="716"/>
    </location>
</feature>
<dbReference type="EMBL" id="FNHQ01000008">
    <property type="protein sequence ID" value="SDM51384.1"/>
    <property type="molecule type" value="Genomic_DNA"/>
</dbReference>
<dbReference type="Pfam" id="PF00990">
    <property type="entry name" value="GGDEF"/>
    <property type="match status" value="1"/>
</dbReference>
<dbReference type="PANTHER" id="PTHR44757">
    <property type="entry name" value="DIGUANYLATE CYCLASE DGCP"/>
    <property type="match status" value="1"/>
</dbReference>
<dbReference type="AlphaFoldDB" id="A0A1G9TVE0"/>
<dbReference type="PROSITE" id="PS50887">
    <property type="entry name" value="GGDEF"/>
    <property type="match status" value="1"/>
</dbReference>
<feature type="domain" description="GGDEF" evidence="3">
    <location>
        <begin position="318"/>
        <end position="451"/>
    </location>
</feature>
<evidence type="ECO:0000259" key="2">
    <source>
        <dbReference type="PROSITE" id="PS50883"/>
    </source>
</evidence>
<dbReference type="SMART" id="SM00052">
    <property type="entry name" value="EAL"/>
    <property type="match status" value="1"/>
</dbReference>
<organism evidence="4 5">
    <name type="scientific">Megasphaera paucivorans</name>
    <dbReference type="NCBI Taxonomy" id="349095"/>
    <lineage>
        <taxon>Bacteria</taxon>
        <taxon>Bacillati</taxon>
        <taxon>Bacillota</taxon>
        <taxon>Negativicutes</taxon>
        <taxon>Veillonellales</taxon>
        <taxon>Veillonellaceae</taxon>
        <taxon>Megasphaera</taxon>
    </lineage>
</organism>
<dbReference type="InterPro" id="IPR035919">
    <property type="entry name" value="EAL_sf"/>
</dbReference>
<reference evidence="4 5" key="1">
    <citation type="submission" date="2016-10" db="EMBL/GenBank/DDBJ databases">
        <authorList>
            <person name="de Groot N.N."/>
        </authorList>
    </citation>
    <scope>NUCLEOTIDE SEQUENCE [LARGE SCALE GENOMIC DNA]</scope>
    <source>
        <strain evidence="4 5">DSM 16981</strain>
    </source>
</reference>
<dbReference type="PROSITE" id="PS50883">
    <property type="entry name" value="EAL"/>
    <property type="match status" value="1"/>
</dbReference>
<dbReference type="CDD" id="cd01949">
    <property type="entry name" value="GGDEF"/>
    <property type="match status" value="1"/>
</dbReference>
<dbReference type="InterPro" id="IPR029787">
    <property type="entry name" value="Nucleotide_cyclase"/>
</dbReference>